<feature type="compositionally biased region" description="Gly residues" evidence="1">
    <location>
        <begin position="81"/>
        <end position="92"/>
    </location>
</feature>
<evidence type="ECO:0000313" key="4">
    <source>
        <dbReference type="Proteomes" id="UP000467252"/>
    </source>
</evidence>
<reference evidence="3 4" key="1">
    <citation type="journal article" date="2019" name="Emerg. Microbes Infect.">
        <title>Comprehensive subspecies identification of 175 nontuberculous mycobacteria species based on 7547 genomic profiles.</title>
        <authorList>
            <person name="Matsumoto Y."/>
            <person name="Kinjo T."/>
            <person name="Motooka D."/>
            <person name="Nabeya D."/>
            <person name="Jung N."/>
            <person name="Uechi K."/>
            <person name="Horii T."/>
            <person name="Iida T."/>
            <person name="Fujita J."/>
            <person name="Nakamura S."/>
        </authorList>
    </citation>
    <scope>NUCLEOTIDE SEQUENCE [LARGE SCALE GENOMIC DNA]</scope>
    <source>
        <strain evidence="3 4">JCM 6370</strain>
    </source>
</reference>
<feature type="region of interest" description="Disordered" evidence="1">
    <location>
        <begin position="1"/>
        <end position="27"/>
    </location>
</feature>
<organism evidence="3 4">
    <name type="scientific">Mycolicibacterium pulveris</name>
    <name type="common">Mycobacterium pulveris</name>
    <dbReference type="NCBI Taxonomy" id="36813"/>
    <lineage>
        <taxon>Bacteria</taxon>
        <taxon>Bacillati</taxon>
        <taxon>Actinomycetota</taxon>
        <taxon>Actinomycetes</taxon>
        <taxon>Mycobacteriales</taxon>
        <taxon>Mycobacteriaceae</taxon>
        <taxon>Mycolicibacterium</taxon>
    </lineage>
</organism>
<proteinExistence type="predicted"/>
<keyword evidence="2" id="KW-1133">Transmembrane helix</keyword>
<name>A0A7I7URD5_MYCPV</name>
<feature type="compositionally biased region" description="Pro residues" evidence="1">
    <location>
        <begin position="104"/>
        <end position="118"/>
    </location>
</feature>
<evidence type="ECO:0000256" key="2">
    <source>
        <dbReference type="SAM" id="Phobius"/>
    </source>
</evidence>
<accession>A0A7I7URD5</accession>
<keyword evidence="2" id="KW-0812">Transmembrane</keyword>
<protein>
    <recommendedName>
        <fullName evidence="5">Proline rich protein</fullName>
    </recommendedName>
</protein>
<sequence length="118" mass="12536">MALLIHEQGEHPRQMTAPQDPATDRSAVTEHRALNHVLVWTGIAAAAVFIVAVVFFSGFYLGRSTDGLSGNQHWNHMSGPGMMGPGMMGPGMGPQHCQMAPTGQSPPPTAPPRMTPNP</sequence>
<evidence type="ECO:0000256" key="1">
    <source>
        <dbReference type="SAM" id="MobiDB-lite"/>
    </source>
</evidence>
<evidence type="ECO:0000313" key="3">
    <source>
        <dbReference type="EMBL" id="BBY84022.1"/>
    </source>
</evidence>
<evidence type="ECO:0008006" key="5">
    <source>
        <dbReference type="Google" id="ProtNLM"/>
    </source>
</evidence>
<keyword evidence="4" id="KW-1185">Reference proteome</keyword>
<keyword evidence="2" id="KW-0472">Membrane</keyword>
<feature type="region of interest" description="Disordered" evidence="1">
    <location>
        <begin position="79"/>
        <end position="118"/>
    </location>
</feature>
<feature type="transmembrane region" description="Helical" evidence="2">
    <location>
        <begin position="37"/>
        <end position="61"/>
    </location>
</feature>
<dbReference type="AlphaFoldDB" id="A0A7I7URD5"/>
<gene>
    <name evidence="3" type="ORF">MPUL_51800</name>
</gene>
<dbReference type="EMBL" id="AP022599">
    <property type="protein sequence ID" value="BBY84022.1"/>
    <property type="molecule type" value="Genomic_DNA"/>
</dbReference>
<dbReference type="Proteomes" id="UP000467252">
    <property type="component" value="Chromosome"/>
</dbReference>